<comment type="function">
    <text evidence="5">One of the proteins that surrounds the polypeptide exit tunnel on the outside of the subunit.</text>
</comment>
<comment type="similarity">
    <text evidence="1 5 6">Belongs to the universal ribosomal protein uL24 family.</text>
</comment>
<evidence type="ECO:0000256" key="1">
    <source>
        <dbReference type="ARBA" id="ARBA00010618"/>
    </source>
</evidence>
<dbReference type="PANTHER" id="PTHR12903">
    <property type="entry name" value="MITOCHONDRIAL RIBOSOMAL PROTEIN L24"/>
    <property type="match status" value="1"/>
</dbReference>
<dbReference type="AlphaFoldDB" id="A0A934R807"/>
<evidence type="ECO:0000256" key="3">
    <source>
        <dbReference type="ARBA" id="ARBA00023274"/>
    </source>
</evidence>
<comment type="function">
    <text evidence="5">One of two assembly initiator proteins, it binds directly to the 5'-end of the 23S rRNA, where it nucleates assembly of the 50S subunit.</text>
</comment>
<name>A0A934R807_9BACT</name>
<accession>A0A934R807</accession>
<proteinExistence type="inferred from homology"/>
<dbReference type="Pfam" id="PF17136">
    <property type="entry name" value="ribosomal_L24"/>
    <property type="match status" value="1"/>
</dbReference>
<keyword evidence="2 5" id="KW-0689">Ribosomal protein</keyword>
<reference evidence="8" key="1">
    <citation type="submission" date="2021-01" db="EMBL/GenBank/DDBJ databases">
        <title>Modified the classification status of verrucomicrobia.</title>
        <authorList>
            <person name="Feng X."/>
        </authorList>
    </citation>
    <scope>NUCLEOTIDE SEQUENCE</scope>
    <source>
        <strain evidence="8">KCTC 22201</strain>
    </source>
</reference>
<evidence type="ECO:0000256" key="6">
    <source>
        <dbReference type="RuleBase" id="RU003477"/>
    </source>
</evidence>
<dbReference type="InterPro" id="IPR005824">
    <property type="entry name" value="KOW"/>
</dbReference>
<dbReference type="HAMAP" id="MF_01326_B">
    <property type="entry name" value="Ribosomal_uL24_B"/>
    <property type="match status" value="1"/>
</dbReference>
<keyword evidence="9" id="KW-1185">Reference proteome</keyword>
<dbReference type="GO" id="GO:0005840">
    <property type="term" value="C:ribosome"/>
    <property type="evidence" value="ECO:0007669"/>
    <property type="project" value="UniProtKB-KW"/>
</dbReference>
<dbReference type="NCBIfam" id="TIGR01079">
    <property type="entry name" value="rplX_bact"/>
    <property type="match status" value="1"/>
</dbReference>
<dbReference type="InterPro" id="IPR008991">
    <property type="entry name" value="Translation_prot_SH3-like_sf"/>
</dbReference>
<evidence type="ECO:0000259" key="7">
    <source>
        <dbReference type="SMART" id="SM00739"/>
    </source>
</evidence>
<evidence type="ECO:0000256" key="2">
    <source>
        <dbReference type="ARBA" id="ARBA00022980"/>
    </source>
</evidence>
<dbReference type="InterPro" id="IPR005825">
    <property type="entry name" value="Ribosomal_uL24_CS"/>
</dbReference>
<dbReference type="Proteomes" id="UP000658278">
    <property type="component" value="Unassembled WGS sequence"/>
</dbReference>
<keyword evidence="5" id="KW-0694">RNA-binding</keyword>
<dbReference type="RefSeq" id="WP_200275392.1">
    <property type="nucleotide sequence ID" value="NZ_JAENII010000001.1"/>
</dbReference>
<dbReference type="Pfam" id="PF00467">
    <property type="entry name" value="KOW"/>
    <property type="match status" value="1"/>
</dbReference>
<evidence type="ECO:0000256" key="4">
    <source>
        <dbReference type="ARBA" id="ARBA00035206"/>
    </source>
</evidence>
<sequence length="74" mass="7895">MKTHVKKGDEVEVIAGNHKGKRGTVLSVNVGKSQVIVEGARKIKKATRPTETNPDGGIIEQDGPIHISNVKKLG</sequence>
<keyword evidence="3 5" id="KW-0687">Ribonucleoprotein</keyword>
<organism evidence="8 9">
    <name type="scientific">Haloferula rosea</name>
    <dbReference type="NCBI Taxonomy" id="490093"/>
    <lineage>
        <taxon>Bacteria</taxon>
        <taxon>Pseudomonadati</taxon>
        <taxon>Verrucomicrobiota</taxon>
        <taxon>Verrucomicrobiia</taxon>
        <taxon>Verrucomicrobiales</taxon>
        <taxon>Verrucomicrobiaceae</taxon>
        <taxon>Haloferula</taxon>
    </lineage>
</organism>
<dbReference type="GO" id="GO:1990904">
    <property type="term" value="C:ribonucleoprotein complex"/>
    <property type="evidence" value="ECO:0007669"/>
    <property type="project" value="UniProtKB-KW"/>
</dbReference>
<evidence type="ECO:0000313" key="8">
    <source>
        <dbReference type="EMBL" id="MBK1825595.1"/>
    </source>
</evidence>
<dbReference type="InterPro" id="IPR057264">
    <property type="entry name" value="Ribosomal_uL24_C"/>
</dbReference>
<feature type="domain" description="KOW" evidence="7">
    <location>
        <begin position="4"/>
        <end position="31"/>
    </location>
</feature>
<dbReference type="CDD" id="cd06089">
    <property type="entry name" value="KOW_RPL26"/>
    <property type="match status" value="1"/>
</dbReference>
<evidence type="ECO:0000256" key="5">
    <source>
        <dbReference type="HAMAP-Rule" id="MF_01326"/>
    </source>
</evidence>
<dbReference type="InterPro" id="IPR003256">
    <property type="entry name" value="Ribosomal_uL24"/>
</dbReference>
<gene>
    <name evidence="5" type="primary">rplX</name>
    <name evidence="8" type="ORF">JIN81_01075</name>
</gene>
<dbReference type="GO" id="GO:0003735">
    <property type="term" value="F:structural constituent of ribosome"/>
    <property type="evidence" value="ECO:0007669"/>
    <property type="project" value="InterPro"/>
</dbReference>
<dbReference type="SUPFAM" id="SSF50104">
    <property type="entry name" value="Translation proteins SH3-like domain"/>
    <property type="match status" value="1"/>
</dbReference>
<dbReference type="EMBL" id="JAENII010000001">
    <property type="protein sequence ID" value="MBK1825595.1"/>
    <property type="molecule type" value="Genomic_DNA"/>
</dbReference>
<comment type="subunit">
    <text evidence="5">Part of the 50S ribosomal subunit.</text>
</comment>
<dbReference type="GO" id="GO:0019843">
    <property type="term" value="F:rRNA binding"/>
    <property type="evidence" value="ECO:0007669"/>
    <property type="project" value="UniProtKB-UniRule"/>
</dbReference>
<dbReference type="PROSITE" id="PS01108">
    <property type="entry name" value="RIBOSOMAL_L24"/>
    <property type="match status" value="1"/>
</dbReference>
<dbReference type="InterPro" id="IPR041988">
    <property type="entry name" value="Ribosomal_uL24_KOW"/>
</dbReference>
<dbReference type="GO" id="GO:0006412">
    <property type="term" value="P:translation"/>
    <property type="evidence" value="ECO:0007669"/>
    <property type="project" value="UniProtKB-UniRule"/>
</dbReference>
<keyword evidence="5" id="KW-0699">rRNA-binding</keyword>
<evidence type="ECO:0000313" key="9">
    <source>
        <dbReference type="Proteomes" id="UP000658278"/>
    </source>
</evidence>
<dbReference type="Gene3D" id="2.30.30.30">
    <property type="match status" value="1"/>
</dbReference>
<dbReference type="InterPro" id="IPR014722">
    <property type="entry name" value="Rib_uL2_dom2"/>
</dbReference>
<comment type="caution">
    <text evidence="8">The sequence shown here is derived from an EMBL/GenBank/DDBJ whole genome shotgun (WGS) entry which is preliminary data.</text>
</comment>
<dbReference type="SMART" id="SM00739">
    <property type="entry name" value="KOW"/>
    <property type="match status" value="1"/>
</dbReference>
<protein>
    <recommendedName>
        <fullName evidence="4 5">Large ribosomal subunit protein uL24</fullName>
    </recommendedName>
</protein>